<dbReference type="Gene3D" id="3.40.50.2300">
    <property type="match status" value="2"/>
</dbReference>
<dbReference type="Pfam" id="PF00356">
    <property type="entry name" value="LacI"/>
    <property type="match status" value="1"/>
</dbReference>
<organism evidence="5 6">
    <name type="scientific">Sphingomonas tagetis</name>
    <dbReference type="NCBI Taxonomy" id="2949092"/>
    <lineage>
        <taxon>Bacteria</taxon>
        <taxon>Pseudomonadati</taxon>
        <taxon>Pseudomonadota</taxon>
        <taxon>Alphaproteobacteria</taxon>
        <taxon>Sphingomonadales</taxon>
        <taxon>Sphingomonadaceae</taxon>
        <taxon>Sphingomonas</taxon>
    </lineage>
</organism>
<dbReference type="GO" id="GO:0003700">
    <property type="term" value="F:DNA-binding transcription factor activity"/>
    <property type="evidence" value="ECO:0007669"/>
    <property type="project" value="TreeGrafter"/>
</dbReference>
<protein>
    <submittedName>
        <fullName evidence="5">LacI family transcriptional regulator</fullName>
    </submittedName>
</protein>
<name>A0A9X2KKQ3_9SPHN</name>
<dbReference type="SMART" id="SM00354">
    <property type="entry name" value="HTH_LACI"/>
    <property type="match status" value="1"/>
</dbReference>
<reference evidence="5" key="1">
    <citation type="submission" date="2022-05" db="EMBL/GenBank/DDBJ databases">
        <title>Sphingomonas sp. strain MG17 Genome sequencing and assembly.</title>
        <authorList>
            <person name="Kim I."/>
        </authorList>
    </citation>
    <scope>NUCLEOTIDE SEQUENCE</scope>
    <source>
        <strain evidence="5">MG17</strain>
    </source>
</reference>
<dbReference type="GO" id="GO:0000976">
    <property type="term" value="F:transcription cis-regulatory region binding"/>
    <property type="evidence" value="ECO:0007669"/>
    <property type="project" value="TreeGrafter"/>
</dbReference>
<dbReference type="InterPro" id="IPR000843">
    <property type="entry name" value="HTH_LacI"/>
</dbReference>
<evidence type="ECO:0000313" key="5">
    <source>
        <dbReference type="EMBL" id="MCP3729611.1"/>
    </source>
</evidence>
<dbReference type="Gene3D" id="1.10.260.40">
    <property type="entry name" value="lambda repressor-like DNA-binding domains"/>
    <property type="match status" value="1"/>
</dbReference>
<dbReference type="SUPFAM" id="SSF47413">
    <property type="entry name" value="lambda repressor-like DNA-binding domains"/>
    <property type="match status" value="1"/>
</dbReference>
<dbReference type="Proteomes" id="UP001139451">
    <property type="component" value="Unassembled WGS sequence"/>
</dbReference>
<dbReference type="EMBL" id="JAMLDX010000002">
    <property type="protein sequence ID" value="MCP3729611.1"/>
    <property type="molecule type" value="Genomic_DNA"/>
</dbReference>
<evidence type="ECO:0000259" key="4">
    <source>
        <dbReference type="PROSITE" id="PS50932"/>
    </source>
</evidence>
<dbReference type="InterPro" id="IPR046335">
    <property type="entry name" value="LacI/GalR-like_sensor"/>
</dbReference>
<keyword evidence="1" id="KW-0805">Transcription regulation</keyword>
<evidence type="ECO:0000313" key="6">
    <source>
        <dbReference type="Proteomes" id="UP001139451"/>
    </source>
</evidence>
<dbReference type="PANTHER" id="PTHR30146:SF109">
    <property type="entry name" value="HTH-TYPE TRANSCRIPTIONAL REGULATOR GALS"/>
    <property type="match status" value="1"/>
</dbReference>
<proteinExistence type="predicted"/>
<comment type="caution">
    <text evidence="5">The sequence shown here is derived from an EMBL/GenBank/DDBJ whole genome shotgun (WGS) entry which is preliminary data.</text>
</comment>
<dbReference type="PANTHER" id="PTHR30146">
    <property type="entry name" value="LACI-RELATED TRANSCRIPTIONAL REPRESSOR"/>
    <property type="match status" value="1"/>
</dbReference>
<evidence type="ECO:0000256" key="1">
    <source>
        <dbReference type="ARBA" id="ARBA00023015"/>
    </source>
</evidence>
<dbReference type="PROSITE" id="PS50932">
    <property type="entry name" value="HTH_LACI_2"/>
    <property type="match status" value="1"/>
</dbReference>
<dbReference type="SUPFAM" id="SSF53822">
    <property type="entry name" value="Periplasmic binding protein-like I"/>
    <property type="match status" value="1"/>
</dbReference>
<gene>
    <name evidence="5" type="ORF">M9978_04140</name>
</gene>
<evidence type="ECO:0000256" key="3">
    <source>
        <dbReference type="ARBA" id="ARBA00023163"/>
    </source>
</evidence>
<keyword evidence="6" id="KW-1185">Reference proteome</keyword>
<sequence>MKRPSTIKQVAERANVSIATISRALQNPSVVAPETRDRVMAAVAELNYVPNVQARSLRTSRSRVILALVPDITNPFFGEIIRGIERGAFETGYSVLLGDTQHDEAREASYASMIASGQVDGLLTMMPHVPELYYRQRFPIVTVCEYVADSSISRVRTDNPAGIALAVRHLAELGHRQIAYIGGRPDQPISDEREQGFRSTMRQLGLPVSPALMAVGNFTAESGARAAKELLDGGAPFTAICCASDETAVGAMQTLRNHGLKVPNDVSIVGFDDIPLSQYLDPPLTTVRQPTDRLGFEAVSILLEQLRNPKFEPRMLVLPTEMMVRGSTAPPRN</sequence>
<feature type="domain" description="HTH lacI-type" evidence="4">
    <location>
        <begin position="5"/>
        <end position="59"/>
    </location>
</feature>
<dbReference type="AlphaFoldDB" id="A0A9X2KKQ3"/>
<dbReference type="Pfam" id="PF13377">
    <property type="entry name" value="Peripla_BP_3"/>
    <property type="match status" value="1"/>
</dbReference>
<dbReference type="InterPro" id="IPR010982">
    <property type="entry name" value="Lambda_DNA-bd_dom_sf"/>
</dbReference>
<keyword evidence="2" id="KW-0238">DNA-binding</keyword>
<keyword evidence="3" id="KW-0804">Transcription</keyword>
<evidence type="ECO:0000256" key="2">
    <source>
        <dbReference type="ARBA" id="ARBA00023125"/>
    </source>
</evidence>
<dbReference type="CDD" id="cd06284">
    <property type="entry name" value="PBP1_LacI-like"/>
    <property type="match status" value="1"/>
</dbReference>
<dbReference type="InterPro" id="IPR028082">
    <property type="entry name" value="Peripla_BP_I"/>
</dbReference>
<dbReference type="CDD" id="cd01392">
    <property type="entry name" value="HTH_LacI"/>
    <property type="match status" value="1"/>
</dbReference>
<accession>A0A9X2KKQ3</accession>
<dbReference type="RefSeq" id="WP_254291594.1">
    <property type="nucleotide sequence ID" value="NZ_JAMLDX010000002.1"/>
</dbReference>